<protein>
    <recommendedName>
        <fullName evidence="4">PAS domain-containing protein</fullName>
    </recommendedName>
</protein>
<keyword evidence="3" id="KW-0802">TPR repeat</keyword>
<sequence length="372" mass="41599">MLASVPFGVLAFDHDGRLIGNNPEAERLLGPLRRPDGELPLRCCDLLGCRRPSSVLARRCLLDLVADAQDPIPEFRVDLARDGDPSALWITVTQLQDAGLLVTARPGERGDRRRRTEPHWITTPRLTVGVLGRTRLASAETSIAGQWLQQRAGQLFKYLLVHRARPVPIDELAEVFWPAGATAALRNVRYFVHVVRNSLEPERQRRRPSSFIVAESGGYRLDTTRIEIDADRFESLVAAGRSAAARGEAGASASLTRAADLYRGELLADEPYADWVLAERERLRGLAAEALRTLARLHLADGQLDNAAAYLMRLAEMEPFDVDVQRLLLSLAIRRGRHSEAKRRYATLRARMRRHFGQDLDFTLADLATPRL</sequence>
<dbReference type="Gene3D" id="1.25.40.10">
    <property type="entry name" value="Tetratricopeptide repeat domain"/>
    <property type="match status" value="1"/>
</dbReference>
<comment type="similarity">
    <text evidence="1">Belongs to the AfsR/DnrI/RedD regulatory family.</text>
</comment>
<evidence type="ECO:0000256" key="3">
    <source>
        <dbReference type="PROSITE-ProRule" id="PRU00339"/>
    </source>
</evidence>
<dbReference type="InterPro" id="IPR011990">
    <property type="entry name" value="TPR-like_helical_dom_sf"/>
</dbReference>
<dbReference type="PANTHER" id="PTHR35807">
    <property type="entry name" value="TRANSCRIPTIONAL REGULATOR REDD-RELATED"/>
    <property type="match status" value="1"/>
</dbReference>
<dbReference type="InterPro" id="IPR005158">
    <property type="entry name" value="BTAD"/>
</dbReference>
<dbReference type="Gene3D" id="1.10.10.10">
    <property type="entry name" value="Winged helix-like DNA-binding domain superfamily/Winged helix DNA-binding domain"/>
    <property type="match status" value="1"/>
</dbReference>
<evidence type="ECO:0000256" key="1">
    <source>
        <dbReference type="ARBA" id="ARBA00005820"/>
    </source>
</evidence>
<dbReference type="SMART" id="SM01043">
    <property type="entry name" value="BTAD"/>
    <property type="match status" value="1"/>
</dbReference>
<evidence type="ECO:0000259" key="4">
    <source>
        <dbReference type="PROSITE" id="PS50112"/>
    </source>
</evidence>
<dbReference type="SUPFAM" id="SSF48452">
    <property type="entry name" value="TPR-like"/>
    <property type="match status" value="1"/>
</dbReference>
<dbReference type="AlphaFoldDB" id="A0A9X3RZ74"/>
<dbReference type="InterPro" id="IPR016032">
    <property type="entry name" value="Sig_transdc_resp-reg_C-effctor"/>
</dbReference>
<dbReference type="PROSITE" id="PS50005">
    <property type="entry name" value="TPR"/>
    <property type="match status" value="1"/>
</dbReference>
<feature type="repeat" description="TPR" evidence="3">
    <location>
        <begin position="288"/>
        <end position="321"/>
    </location>
</feature>
<dbReference type="PROSITE" id="PS50112">
    <property type="entry name" value="PAS"/>
    <property type="match status" value="1"/>
</dbReference>
<dbReference type="InterPro" id="IPR019734">
    <property type="entry name" value="TPR_rpt"/>
</dbReference>
<dbReference type="Proteomes" id="UP001149140">
    <property type="component" value="Unassembled WGS sequence"/>
</dbReference>
<proteinExistence type="inferred from homology"/>
<accession>A0A9X3RZ74</accession>
<name>A0A9X3RZ74_9ACTN</name>
<dbReference type="GO" id="GO:0000160">
    <property type="term" value="P:phosphorelay signal transduction system"/>
    <property type="evidence" value="ECO:0007669"/>
    <property type="project" value="InterPro"/>
</dbReference>
<evidence type="ECO:0000313" key="6">
    <source>
        <dbReference type="Proteomes" id="UP001149140"/>
    </source>
</evidence>
<dbReference type="Pfam" id="PF03704">
    <property type="entry name" value="BTAD"/>
    <property type="match status" value="1"/>
</dbReference>
<dbReference type="SUPFAM" id="SSF46894">
    <property type="entry name" value="C-terminal effector domain of the bipartite response regulators"/>
    <property type="match status" value="1"/>
</dbReference>
<feature type="domain" description="PAS" evidence="4">
    <location>
        <begin position="1"/>
        <end position="30"/>
    </location>
</feature>
<keyword evidence="6" id="KW-1185">Reference proteome</keyword>
<dbReference type="InterPro" id="IPR000014">
    <property type="entry name" value="PAS"/>
</dbReference>
<dbReference type="GO" id="GO:0003677">
    <property type="term" value="F:DNA binding"/>
    <property type="evidence" value="ECO:0007669"/>
    <property type="project" value="UniProtKB-KW"/>
</dbReference>
<dbReference type="InterPro" id="IPR036388">
    <property type="entry name" value="WH-like_DNA-bd_sf"/>
</dbReference>
<evidence type="ECO:0000256" key="2">
    <source>
        <dbReference type="ARBA" id="ARBA00023125"/>
    </source>
</evidence>
<dbReference type="SMART" id="SM00862">
    <property type="entry name" value="Trans_reg_C"/>
    <property type="match status" value="1"/>
</dbReference>
<dbReference type="EMBL" id="JAPDOD010000006">
    <property type="protein sequence ID" value="MDA0160620.1"/>
    <property type="molecule type" value="Genomic_DNA"/>
</dbReference>
<dbReference type="GO" id="GO:0006355">
    <property type="term" value="P:regulation of DNA-templated transcription"/>
    <property type="evidence" value="ECO:0007669"/>
    <property type="project" value="InterPro"/>
</dbReference>
<comment type="caution">
    <text evidence="5">The sequence shown here is derived from an EMBL/GenBank/DDBJ whole genome shotgun (WGS) entry which is preliminary data.</text>
</comment>
<organism evidence="5 6">
    <name type="scientific">Solirubrobacter ginsenosidimutans</name>
    <dbReference type="NCBI Taxonomy" id="490573"/>
    <lineage>
        <taxon>Bacteria</taxon>
        <taxon>Bacillati</taxon>
        <taxon>Actinomycetota</taxon>
        <taxon>Thermoleophilia</taxon>
        <taxon>Solirubrobacterales</taxon>
        <taxon>Solirubrobacteraceae</taxon>
        <taxon>Solirubrobacter</taxon>
    </lineage>
</organism>
<reference evidence="5" key="1">
    <citation type="submission" date="2022-10" db="EMBL/GenBank/DDBJ databases">
        <title>The WGS of Solirubrobacter ginsenosidimutans DSM 21036.</title>
        <authorList>
            <person name="Jiang Z."/>
        </authorList>
    </citation>
    <scope>NUCLEOTIDE SEQUENCE</scope>
    <source>
        <strain evidence="5">DSM 21036</strain>
    </source>
</reference>
<evidence type="ECO:0000313" key="5">
    <source>
        <dbReference type="EMBL" id="MDA0160620.1"/>
    </source>
</evidence>
<dbReference type="InterPro" id="IPR001867">
    <property type="entry name" value="OmpR/PhoB-type_DNA-bd"/>
</dbReference>
<keyword evidence="2" id="KW-0238">DNA-binding</keyword>
<dbReference type="InterPro" id="IPR051677">
    <property type="entry name" value="AfsR-DnrI-RedD_regulator"/>
</dbReference>
<gene>
    <name evidence="5" type="ORF">OM076_10120</name>
</gene>